<evidence type="ECO:0000313" key="3">
    <source>
        <dbReference type="Proteomes" id="UP001642540"/>
    </source>
</evidence>
<organism evidence="2 3">
    <name type="scientific">Orchesella dallaii</name>
    <dbReference type="NCBI Taxonomy" id="48710"/>
    <lineage>
        <taxon>Eukaryota</taxon>
        <taxon>Metazoa</taxon>
        <taxon>Ecdysozoa</taxon>
        <taxon>Arthropoda</taxon>
        <taxon>Hexapoda</taxon>
        <taxon>Collembola</taxon>
        <taxon>Entomobryomorpha</taxon>
        <taxon>Entomobryoidea</taxon>
        <taxon>Orchesellidae</taxon>
        <taxon>Orchesellinae</taxon>
        <taxon>Orchesella</taxon>
    </lineage>
</organism>
<name>A0ABP1QPP7_9HEXA</name>
<reference evidence="2 3" key="1">
    <citation type="submission" date="2024-08" db="EMBL/GenBank/DDBJ databases">
        <authorList>
            <person name="Cucini C."/>
            <person name="Frati F."/>
        </authorList>
    </citation>
    <scope>NUCLEOTIDE SEQUENCE [LARGE SCALE GENOMIC DNA]</scope>
</reference>
<comment type="caution">
    <text evidence="2">The sequence shown here is derived from an EMBL/GenBank/DDBJ whole genome shotgun (WGS) entry which is preliminary data.</text>
</comment>
<feature type="region of interest" description="Disordered" evidence="1">
    <location>
        <begin position="343"/>
        <end position="411"/>
    </location>
</feature>
<feature type="compositionally biased region" description="Acidic residues" evidence="1">
    <location>
        <begin position="21"/>
        <end position="30"/>
    </location>
</feature>
<gene>
    <name evidence="2" type="ORF">ODALV1_LOCUS11671</name>
</gene>
<feature type="compositionally biased region" description="Low complexity" evidence="1">
    <location>
        <begin position="43"/>
        <end position="71"/>
    </location>
</feature>
<sequence>MFQPKQNDNQLKKLFQSKSDEENDEIEEYDIFASQNAQRMELSQHQSQPPEQPPTSTRQPQASSSSSSTSTDIQRMNENIIFLSELDPDKNLSIWEYLKYVNKDPLVKEYMEIIKDSNFLPEEPMSDLLRDCHITPPFELSSDIQCKVINNFSCYLKGDNFVTNVKGATEHEITLFQPITKFFIPQYSLLPGKVFEIFDQCKKMCVLGMQGAAVLGESFTKELLLLRNFKLIRDTVSSQIGDEEERLEITKYFYLTLYTSTYVNYFKNKKVKNIVWSQKKSKTHGSLPKWRINKSEPPTETKCKYAEKLTFLVSQNKIKIDKVKVLSDLDTFQTDVRKSNTFFKNSKTSDNHNLSHKRKPNNRPNGPKEVRKTSKIRERQKNPRYNQNRILDSDDDEDRNIDIQVENSQTK</sequence>
<feature type="compositionally biased region" description="Polar residues" evidence="1">
    <location>
        <begin position="343"/>
        <end position="352"/>
    </location>
</feature>
<feature type="region of interest" description="Disordered" evidence="1">
    <location>
        <begin position="1"/>
        <end position="72"/>
    </location>
</feature>
<accession>A0ABP1QPP7</accession>
<proteinExistence type="predicted"/>
<protein>
    <submittedName>
        <fullName evidence="2">Uncharacterized protein</fullName>
    </submittedName>
</protein>
<dbReference type="EMBL" id="CAXLJM020000035">
    <property type="protein sequence ID" value="CAL8104160.1"/>
    <property type="molecule type" value="Genomic_DNA"/>
</dbReference>
<dbReference type="Proteomes" id="UP001642540">
    <property type="component" value="Unassembled WGS sequence"/>
</dbReference>
<evidence type="ECO:0000313" key="2">
    <source>
        <dbReference type="EMBL" id="CAL8104160.1"/>
    </source>
</evidence>
<feature type="compositionally biased region" description="Basic and acidic residues" evidence="1">
    <location>
        <begin position="366"/>
        <end position="381"/>
    </location>
</feature>
<evidence type="ECO:0000256" key="1">
    <source>
        <dbReference type="SAM" id="MobiDB-lite"/>
    </source>
</evidence>
<keyword evidence="3" id="KW-1185">Reference proteome</keyword>